<name>A0A0L7LBQ8_OPEBR</name>
<keyword evidence="2" id="KW-1185">Reference proteome</keyword>
<dbReference type="AlphaFoldDB" id="A0A0L7LBQ8"/>
<proteinExistence type="predicted"/>
<dbReference type="SUPFAM" id="SSF48371">
    <property type="entry name" value="ARM repeat"/>
    <property type="match status" value="1"/>
</dbReference>
<evidence type="ECO:0000313" key="2">
    <source>
        <dbReference type="Proteomes" id="UP000037510"/>
    </source>
</evidence>
<dbReference type="Gene3D" id="1.25.10.10">
    <property type="entry name" value="Leucine-rich Repeat Variant"/>
    <property type="match status" value="1"/>
</dbReference>
<comment type="caution">
    <text evidence="1">The sequence shown here is derived from an EMBL/GenBank/DDBJ whole genome shotgun (WGS) entry which is preliminary data.</text>
</comment>
<dbReference type="STRING" id="104452.A0A0L7LBQ8"/>
<dbReference type="EMBL" id="JTDY01001770">
    <property type="protein sequence ID" value="KOB72932.1"/>
    <property type="molecule type" value="Genomic_DNA"/>
</dbReference>
<dbReference type="InterPro" id="IPR011989">
    <property type="entry name" value="ARM-like"/>
</dbReference>
<gene>
    <name evidence="1" type="ORF">OBRU01_11578</name>
</gene>
<protein>
    <submittedName>
        <fullName evidence="1">Armadillo repeat-containing protein</fullName>
    </submittedName>
</protein>
<dbReference type="Proteomes" id="UP000037510">
    <property type="component" value="Unassembled WGS sequence"/>
</dbReference>
<sequence length="356" mass="40192">MVRVITQETYDEVVQENIAEFDMTPDEAIQEALAQFEAQTECNKDIARRVRAGKDGAYKLLLDLLYTKCGVLQQELMERDRKMIESVLYALVALMDGQPDLLDARGNEDVILATLKWTSNCCVKHEMNRQKLFAKNIPENLKLLLNVTGNEKLLLETLLVIRRLTLDDDIRHEFGKAHEHARELGAMMLEPIKNLLKENLDPPLVSELLVSLSSVLVRNELCAAARDCALLDAMARNYERAAVVQQASKLSATTAALVLKSIAALTLREPTHSTAFFENGAPDAIKNACWAIRNMVARSREQNPKYHELGIESLLNAAYEKFHEDFGFDIKSALRDLECDVKFDEQWTGKGVQMDE</sequence>
<reference evidence="1 2" key="1">
    <citation type="journal article" date="2015" name="Genome Biol. Evol.">
        <title>The genome of winter moth (Operophtera brumata) provides a genomic perspective on sexual dimorphism and phenology.</title>
        <authorList>
            <person name="Derks M.F."/>
            <person name="Smit S."/>
            <person name="Salis L."/>
            <person name="Schijlen E."/>
            <person name="Bossers A."/>
            <person name="Mateman C."/>
            <person name="Pijl A.S."/>
            <person name="de Ridder D."/>
            <person name="Groenen M.A."/>
            <person name="Visser M.E."/>
            <person name="Megens H.J."/>
        </authorList>
    </citation>
    <scope>NUCLEOTIDE SEQUENCE [LARGE SCALE GENOMIC DNA]</scope>
    <source>
        <strain evidence="1">WM2013NL</strain>
        <tissue evidence="1">Head and thorax</tissue>
    </source>
</reference>
<evidence type="ECO:0000313" key="1">
    <source>
        <dbReference type="EMBL" id="KOB72932.1"/>
    </source>
</evidence>
<accession>A0A0L7LBQ8</accession>
<organism evidence="1 2">
    <name type="scientific">Operophtera brumata</name>
    <name type="common">Winter moth</name>
    <name type="synonym">Phalaena brumata</name>
    <dbReference type="NCBI Taxonomy" id="104452"/>
    <lineage>
        <taxon>Eukaryota</taxon>
        <taxon>Metazoa</taxon>
        <taxon>Ecdysozoa</taxon>
        <taxon>Arthropoda</taxon>
        <taxon>Hexapoda</taxon>
        <taxon>Insecta</taxon>
        <taxon>Pterygota</taxon>
        <taxon>Neoptera</taxon>
        <taxon>Endopterygota</taxon>
        <taxon>Lepidoptera</taxon>
        <taxon>Glossata</taxon>
        <taxon>Ditrysia</taxon>
        <taxon>Geometroidea</taxon>
        <taxon>Geometridae</taxon>
        <taxon>Larentiinae</taxon>
        <taxon>Operophtera</taxon>
    </lineage>
</organism>
<dbReference type="InterPro" id="IPR016024">
    <property type="entry name" value="ARM-type_fold"/>
</dbReference>